<comment type="similarity">
    <text evidence="2">Belongs to the protein kinase superfamily. Ser/Thr protein kinase family.</text>
</comment>
<dbReference type="PROSITE" id="PS51450">
    <property type="entry name" value="LRR"/>
    <property type="match status" value="1"/>
</dbReference>
<dbReference type="InterPro" id="IPR050647">
    <property type="entry name" value="Plant_LRR-RLKs"/>
</dbReference>
<sequence length="1356" mass="152650">MSTDVSSLLALKAQITHDPNNIMVKNWTKGSSFCTWIGVTCSRRHPRVTGLNLFNMGLQGTIANEIGNLSFLKHLNISNNSFIGQIPSEIGHLRRLRELRIRYNQLNGQIPLSFGLLSNLEVLYLRGNNLIGTIPWSIFNISSLQGIDLYKNQLSGTLPPSICHHLPKLKFLILSNNQLGGNIPRSLTTCAELNEIYLSDNNFIGNIPMQIGNLSQLQYLSLGENNLTGTIPISVTNMSNLDTFDLSLNSFHGAVPSEMGRLSNLTWLNLAGNKLDGDIPQSIFNLSKLELLDLIDNELSGNIPFSIGKGLPRLSCLNLGVNRFSGRIPESISNLSKLNRLDIGHNLLSGHIPITLGNLQELQYLRLGENQFTNDLSTPEQDFLTPLTKCNMSSCNLLWLGLGGNFLNGVIPESLGNLTSLQRLEINNNKLQGSIPLNFCDLKNLYYLSLFGNKLYGQLPSCLGDLISLREIYLEDNAFNSIPTNFWSNELIQKIDLDNNLFDGPMPPEIGNMKSAMEISLSKNQFSGGIPSSIEHLQFLTYLDLSNNKLDGQITQSFDSLKELEHLDISHNNISGSIPPSFENLANLRYFNVSFNKLSGEIPDGGPFKNFTADFFIHNKGLCGASRFKVEVCKKNEHKPLVNYRVLRYTLPSIAIVIVAITIVIIFTRHRRAASSFSPLLNTPLRLAHERISYSEIVRATSNFDEENLIGRGGLALVYKGVFSNEMIAAVKVFNLDVQSAFKSFDTECQIMRNIRHKNLVKVITSCSNFDFKALVMEYMPNGNLEKWLHSPNSRSNIGQRLGIMIDVASALEYLHQGCSSPIVHCDIKPNNILLDEDMIARVSDFGISKLLMEDQETPQTRTLGTIGYMAPVQVIDAELLKEDERTISLTNRKSLTSIMGLALECTADVPEERLDMKPPKMDLTFNSSWKFATGLNCLAIMVGRLVDFQQTQIRRVRLEISRVFIRRVVSISRVEVIRKSSQWKLGHFIKDCPYPKAEKYTEEEKKIRKEKRYNKGNVLMAEAEKIAAIYSSDSDSETSEDDSTEDEQPALLYQMDKESDDSDNEVTFSENENELFSSFKQMMINNSSVVTAFAKLKEDMILLKEQNASLKLKVEKPKESAEYKQFEQENESLKAECEVYKGKIMELEKVIESHDKLFVASDHMLSKKKLPLEQEKIELKRTEKFISADNSKVILYVQTTKPASPETEKKEKKAPKAKKGKEPKIEKQTDKTKQQSLMKSVDKSKINQTSKTKLSVNEQAKSKPKKHKNKKNENAWYGNESHYVQPAYTSFYHAPQFPSYYAAYPAHHPVHAYHAYHAPYPAIAHAPAKTPKPKKPQTSKSWVVKDDTNPLGSSQ</sequence>
<evidence type="ECO:0000313" key="14">
    <source>
        <dbReference type="Proteomes" id="UP001291926"/>
    </source>
</evidence>
<evidence type="ECO:0000256" key="5">
    <source>
        <dbReference type="ARBA" id="ARBA00022729"/>
    </source>
</evidence>
<dbReference type="InterPro" id="IPR008271">
    <property type="entry name" value="Ser/Thr_kinase_AS"/>
</dbReference>
<evidence type="ECO:0000256" key="7">
    <source>
        <dbReference type="ARBA" id="ARBA00022989"/>
    </source>
</evidence>
<dbReference type="InterPro" id="IPR000719">
    <property type="entry name" value="Prot_kinase_dom"/>
</dbReference>
<keyword evidence="8" id="KW-0472">Membrane</keyword>
<evidence type="ECO:0000256" key="2">
    <source>
        <dbReference type="ARBA" id="ARBA00008684"/>
    </source>
</evidence>
<evidence type="ECO:0000256" key="6">
    <source>
        <dbReference type="ARBA" id="ARBA00022737"/>
    </source>
</evidence>
<dbReference type="PANTHER" id="PTHR48056:SF73">
    <property type="entry name" value="LRR RECEPTOR-LIKE SERINE_THREONINE-PROTEIN KINASE EFR"/>
    <property type="match status" value="1"/>
</dbReference>
<comment type="subcellular location">
    <subcellularLocation>
        <location evidence="1">Membrane</location>
        <topology evidence="1">Single-pass membrane protein</topology>
    </subcellularLocation>
</comment>
<dbReference type="SUPFAM" id="SSF52058">
    <property type="entry name" value="L domain-like"/>
    <property type="match status" value="1"/>
</dbReference>
<name>A0ABR0D4K6_9LAMI</name>
<dbReference type="InterPro" id="IPR011009">
    <property type="entry name" value="Kinase-like_dom_sf"/>
</dbReference>
<organism evidence="13 14">
    <name type="scientific">Penstemon davidsonii</name>
    <dbReference type="NCBI Taxonomy" id="160366"/>
    <lineage>
        <taxon>Eukaryota</taxon>
        <taxon>Viridiplantae</taxon>
        <taxon>Streptophyta</taxon>
        <taxon>Embryophyta</taxon>
        <taxon>Tracheophyta</taxon>
        <taxon>Spermatophyta</taxon>
        <taxon>Magnoliopsida</taxon>
        <taxon>eudicotyledons</taxon>
        <taxon>Gunneridae</taxon>
        <taxon>Pentapetalae</taxon>
        <taxon>asterids</taxon>
        <taxon>lamiids</taxon>
        <taxon>Lamiales</taxon>
        <taxon>Plantaginaceae</taxon>
        <taxon>Cheloneae</taxon>
        <taxon>Penstemon</taxon>
    </lineage>
</organism>
<dbReference type="Pfam" id="PF00069">
    <property type="entry name" value="Pkinase"/>
    <property type="match status" value="1"/>
</dbReference>
<dbReference type="Gene3D" id="3.80.10.10">
    <property type="entry name" value="Ribonuclease Inhibitor"/>
    <property type="match status" value="4"/>
</dbReference>
<dbReference type="PRINTS" id="PR00019">
    <property type="entry name" value="LEURICHRPT"/>
</dbReference>
<keyword evidence="6" id="KW-0677">Repeat</keyword>
<dbReference type="InterPro" id="IPR001611">
    <property type="entry name" value="Leu-rich_rpt"/>
</dbReference>
<dbReference type="SMART" id="SM00365">
    <property type="entry name" value="LRR_SD22"/>
    <property type="match status" value="7"/>
</dbReference>
<keyword evidence="14" id="KW-1185">Reference proteome</keyword>
<evidence type="ECO:0000256" key="8">
    <source>
        <dbReference type="ARBA" id="ARBA00023136"/>
    </source>
</evidence>
<dbReference type="Pfam" id="PF00560">
    <property type="entry name" value="LRR_1"/>
    <property type="match status" value="3"/>
</dbReference>
<keyword evidence="4" id="KW-0812">Transmembrane</keyword>
<evidence type="ECO:0000256" key="1">
    <source>
        <dbReference type="ARBA" id="ARBA00004167"/>
    </source>
</evidence>
<evidence type="ECO:0000256" key="4">
    <source>
        <dbReference type="ARBA" id="ARBA00022692"/>
    </source>
</evidence>
<dbReference type="PANTHER" id="PTHR48056">
    <property type="entry name" value="LRR RECEPTOR-LIKE SERINE/THREONINE-PROTEIN KINASE-RELATED"/>
    <property type="match status" value="1"/>
</dbReference>
<dbReference type="InterPro" id="IPR032675">
    <property type="entry name" value="LRR_dom_sf"/>
</dbReference>
<dbReference type="Pfam" id="PF13855">
    <property type="entry name" value="LRR_8"/>
    <property type="match status" value="3"/>
</dbReference>
<keyword evidence="5" id="KW-0732">Signal</keyword>
<keyword evidence="10" id="KW-0175">Coiled coil</keyword>
<feature type="region of interest" description="Disordered" evidence="11">
    <location>
        <begin position="1203"/>
        <end position="1278"/>
    </location>
</feature>
<dbReference type="SUPFAM" id="SSF56112">
    <property type="entry name" value="Protein kinase-like (PK-like)"/>
    <property type="match status" value="1"/>
</dbReference>
<keyword evidence="3" id="KW-0433">Leucine-rich repeat</keyword>
<dbReference type="PROSITE" id="PS00108">
    <property type="entry name" value="PROTEIN_KINASE_ST"/>
    <property type="match status" value="1"/>
</dbReference>
<feature type="compositionally biased region" description="Polar residues" evidence="11">
    <location>
        <begin position="1247"/>
        <end position="1260"/>
    </location>
</feature>
<evidence type="ECO:0000259" key="12">
    <source>
        <dbReference type="PROSITE" id="PS50011"/>
    </source>
</evidence>
<dbReference type="EMBL" id="JAYDYQ010002534">
    <property type="protein sequence ID" value="KAK4484209.1"/>
    <property type="molecule type" value="Genomic_DNA"/>
</dbReference>
<dbReference type="InterPro" id="IPR003591">
    <property type="entry name" value="Leu-rich_rpt_typical-subtyp"/>
</dbReference>
<dbReference type="InterPro" id="IPR055414">
    <property type="entry name" value="LRR_R13L4/SHOC2-like"/>
</dbReference>
<accession>A0ABR0D4K6</accession>
<keyword evidence="9" id="KW-0325">Glycoprotein</keyword>
<feature type="domain" description="Protein kinase" evidence="12">
    <location>
        <begin position="704"/>
        <end position="1027"/>
    </location>
</feature>
<evidence type="ECO:0000313" key="13">
    <source>
        <dbReference type="EMBL" id="KAK4484209.1"/>
    </source>
</evidence>
<evidence type="ECO:0000256" key="3">
    <source>
        <dbReference type="ARBA" id="ARBA00022614"/>
    </source>
</evidence>
<dbReference type="InterPro" id="IPR013210">
    <property type="entry name" value="LRR_N_plant-typ"/>
</dbReference>
<dbReference type="Pfam" id="PF23598">
    <property type="entry name" value="LRR_14"/>
    <property type="match status" value="1"/>
</dbReference>
<evidence type="ECO:0000256" key="9">
    <source>
        <dbReference type="ARBA" id="ARBA00023180"/>
    </source>
</evidence>
<evidence type="ECO:0000256" key="11">
    <source>
        <dbReference type="SAM" id="MobiDB-lite"/>
    </source>
</evidence>
<feature type="region of interest" description="Disordered" evidence="11">
    <location>
        <begin position="1326"/>
        <end position="1356"/>
    </location>
</feature>
<dbReference type="SUPFAM" id="SSF52047">
    <property type="entry name" value="RNI-like"/>
    <property type="match status" value="1"/>
</dbReference>
<gene>
    <name evidence="13" type="ORF">RD792_011431</name>
</gene>
<reference evidence="13 14" key="1">
    <citation type="journal article" date="2023" name="bioRxiv">
        <title>Genome report: Whole genome sequence and annotation of Penstemon davidsonii.</title>
        <authorList>
            <person name="Ostevik K.L."/>
            <person name="Alabady M."/>
            <person name="Zhang M."/>
            <person name="Rausher M.D."/>
        </authorList>
    </citation>
    <scope>NUCLEOTIDE SEQUENCE [LARGE SCALE GENOMIC DNA]</scope>
    <source>
        <strain evidence="13">DNT005</strain>
        <tissue evidence="13">Whole leaf</tissue>
    </source>
</reference>
<protein>
    <recommendedName>
        <fullName evidence="12">Protein kinase domain-containing protein</fullName>
    </recommendedName>
</protein>
<feature type="coiled-coil region" evidence="10">
    <location>
        <begin position="1094"/>
        <end position="1151"/>
    </location>
</feature>
<comment type="caution">
    <text evidence="13">The sequence shown here is derived from an EMBL/GenBank/DDBJ whole genome shotgun (WGS) entry which is preliminary data.</text>
</comment>
<evidence type="ECO:0000256" key="10">
    <source>
        <dbReference type="SAM" id="Coils"/>
    </source>
</evidence>
<dbReference type="Gene3D" id="3.30.200.20">
    <property type="entry name" value="Phosphorylase Kinase, domain 1"/>
    <property type="match status" value="1"/>
</dbReference>
<feature type="compositionally biased region" description="Basic and acidic residues" evidence="11">
    <location>
        <begin position="1221"/>
        <end position="1234"/>
    </location>
</feature>
<dbReference type="PROSITE" id="PS50011">
    <property type="entry name" value="PROTEIN_KINASE_DOM"/>
    <property type="match status" value="1"/>
</dbReference>
<dbReference type="SMART" id="SM00220">
    <property type="entry name" value="S_TKc"/>
    <property type="match status" value="1"/>
</dbReference>
<dbReference type="Gene3D" id="1.10.510.10">
    <property type="entry name" value="Transferase(Phosphotransferase) domain 1"/>
    <property type="match status" value="1"/>
</dbReference>
<proteinExistence type="inferred from homology"/>
<dbReference type="Proteomes" id="UP001291926">
    <property type="component" value="Unassembled WGS sequence"/>
</dbReference>
<dbReference type="Pfam" id="PF08263">
    <property type="entry name" value="LRRNT_2"/>
    <property type="match status" value="1"/>
</dbReference>
<keyword evidence="7" id="KW-1133">Transmembrane helix</keyword>
<dbReference type="SMART" id="SM00369">
    <property type="entry name" value="LRR_TYP"/>
    <property type="match status" value="11"/>
</dbReference>